<organism evidence="4 5">
    <name type="scientific">Terrabacter terrae</name>
    <dbReference type="NCBI Taxonomy" id="318434"/>
    <lineage>
        <taxon>Bacteria</taxon>
        <taxon>Bacillati</taxon>
        <taxon>Actinomycetota</taxon>
        <taxon>Actinomycetes</taxon>
        <taxon>Micrococcales</taxon>
        <taxon>Intrasporangiaceae</taxon>
        <taxon>Terrabacter</taxon>
    </lineage>
</organism>
<evidence type="ECO:0000313" key="4">
    <source>
        <dbReference type="EMBL" id="GAA2036928.1"/>
    </source>
</evidence>
<protein>
    <submittedName>
        <fullName evidence="4">DUF3097 domain-containing protein</fullName>
    </submittedName>
</protein>
<dbReference type="EMBL" id="BAAANB010000021">
    <property type="protein sequence ID" value="GAA2036928.1"/>
    <property type="molecule type" value="Genomic_DNA"/>
</dbReference>
<reference evidence="4 5" key="1">
    <citation type="journal article" date="2019" name="Int. J. Syst. Evol. Microbiol.">
        <title>The Global Catalogue of Microorganisms (GCM) 10K type strain sequencing project: providing services to taxonomists for standard genome sequencing and annotation.</title>
        <authorList>
            <consortium name="The Broad Institute Genomics Platform"/>
            <consortium name="The Broad Institute Genome Sequencing Center for Infectious Disease"/>
            <person name="Wu L."/>
            <person name="Ma J."/>
        </authorList>
    </citation>
    <scope>NUCLEOTIDE SEQUENCE [LARGE SCALE GENOMIC DNA]</scope>
    <source>
        <strain evidence="4 5">JCM 14283</strain>
    </source>
</reference>
<feature type="domain" description="DUF3097" evidence="3">
    <location>
        <begin position="88"/>
        <end position="148"/>
    </location>
</feature>
<gene>
    <name evidence="4" type="ORF">GCM10009740_30570</name>
</gene>
<accession>A0ABN2UG88</accession>
<dbReference type="InterPro" id="IPR021447">
    <property type="entry name" value="DUF3097_C"/>
</dbReference>
<evidence type="ECO:0000313" key="5">
    <source>
        <dbReference type="Proteomes" id="UP001501285"/>
    </source>
</evidence>
<dbReference type="Pfam" id="PF11296">
    <property type="entry name" value="DUF3097_C"/>
    <property type="match status" value="1"/>
</dbReference>
<evidence type="ECO:0000259" key="2">
    <source>
        <dbReference type="Pfam" id="PF11296"/>
    </source>
</evidence>
<proteinExistence type="predicted"/>
<evidence type="ECO:0000256" key="1">
    <source>
        <dbReference type="SAM" id="MobiDB-lite"/>
    </source>
</evidence>
<evidence type="ECO:0000259" key="3">
    <source>
        <dbReference type="Pfam" id="PF22845"/>
    </source>
</evidence>
<feature type="domain" description="DUF3097" evidence="2">
    <location>
        <begin position="184"/>
        <end position="351"/>
    </location>
</feature>
<feature type="region of interest" description="Disordered" evidence="1">
    <location>
        <begin position="27"/>
        <end position="64"/>
    </location>
</feature>
<keyword evidence="5" id="KW-1185">Reference proteome</keyword>
<dbReference type="InterPro" id="IPR053883">
    <property type="entry name" value="DUF3097_N"/>
</dbReference>
<comment type="caution">
    <text evidence="4">The sequence shown here is derived from an EMBL/GenBank/DDBJ whole genome shotgun (WGS) entry which is preliminary data.</text>
</comment>
<sequence length="354" mass="37707">MPTRRLTGGLALSIDECQVYVVGAGSPIPSNGMPGRRDPGAPVPAWRPRRSGPGGIPSLVVSPNDRYGSDVLSGDWRAPRRGRSTPTPAEPDLVVEEVETGWVGAVVRVEKAGGMHVVHLEDRHGRTKAFPLGPGFLLDGAPVTLTPPTAAAGAALAAARKAASRTASGSVAVEGARARVASGSRIYVEGRHDAELVEKVWGDDLRVEGVVVELMDGVDDLAGIIAEFQPGPGRRMGVLVDHLVPGTKEARIVEQARALSGLGKHVKILGHPYVDVWQSVRPERLGWQRWPVIPRGTSWKHGICAELGWAHSSQADIANAWKRILGTVRTYADLEPTLLASVEELIDFVTEPGT</sequence>
<dbReference type="Pfam" id="PF22845">
    <property type="entry name" value="DUF3097_N"/>
    <property type="match status" value="1"/>
</dbReference>
<dbReference type="Proteomes" id="UP001501285">
    <property type="component" value="Unassembled WGS sequence"/>
</dbReference>
<feature type="region of interest" description="Disordered" evidence="1">
    <location>
        <begin position="70"/>
        <end position="89"/>
    </location>
</feature>
<name>A0ABN2UG88_9MICO</name>